<dbReference type="PANTHER" id="PTHR11188">
    <property type="entry name" value="ARRESTIN DOMAIN CONTAINING PROTEIN"/>
    <property type="match status" value="1"/>
</dbReference>
<dbReference type="SMART" id="SM01017">
    <property type="entry name" value="Arrestin_C"/>
    <property type="match status" value="1"/>
</dbReference>
<feature type="region of interest" description="Disordered" evidence="1">
    <location>
        <begin position="710"/>
        <end position="729"/>
    </location>
</feature>
<feature type="region of interest" description="Disordered" evidence="1">
    <location>
        <begin position="734"/>
        <end position="753"/>
    </location>
</feature>
<feature type="compositionally biased region" description="Low complexity" evidence="1">
    <location>
        <begin position="247"/>
        <end position="265"/>
    </location>
</feature>
<evidence type="ECO:0000313" key="4">
    <source>
        <dbReference type="Proteomes" id="UP000000267"/>
    </source>
</evidence>
<feature type="region of interest" description="Disordered" evidence="1">
    <location>
        <begin position="239"/>
        <end position="265"/>
    </location>
</feature>
<feature type="compositionally biased region" description="Low complexity" evidence="1">
    <location>
        <begin position="44"/>
        <end position="55"/>
    </location>
</feature>
<evidence type="ECO:0000259" key="2">
    <source>
        <dbReference type="SMART" id="SM01017"/>
    </source>
</evidence>
<dbReference type="GO" id="GO:0005829">
    <property type="term" value="C:cytosol"/>
    <property type="evidence" value="ECO:0007669"/>
    <property type="project" value="TreeGrafter"/>
</dbReference>
<dbReference type="OMA" id="FITHHAS"/>
<feature type="region of interest" description="Disordered" evidence="1">
    <location>
        <begin position="44"/>
        <end position="135"/>
    </location>
</feature>
<dbReference type="STRING" id="436907.A7TIH5"/>
<dbReference type="GO" id="GO:0070086">
    <property type="term" value="P:ubiquitin-dependent endocytosis"/>
    <property type="evidence" value="ECO:0007669"/>
    <property type="project" value="TreeGrafter"/>
</dbReference>
<dbReference type="OrthoDB" id="2333384at2759"/>
<proteinExistence type="predicted"/>
<dbReference type="GeneID" id="5546168"/>
<feature type="region of interest" description="Disordered" evidence="1">
    <location>
        <begin position="441"/>
        <end position="479"/>
    </location>
</feature>
<feature type="domain" description="Arrestin C-terminal-like" evidence="2">
    <location>
        <begin position="539"/>
        <end position="832"/>
    </location>
</feature>
<dbReference type="InterPro" id="IPR050357">
    <property type="entry name" value="Arrestin_domain-protein"/>
</dbReference>
<feature type="compositionally biased region" description="Polar residues" evidence="1">
    <location>
        <begin position="927"/>
        <end position="960"/>
    </location>
</feature>
<dbReference type="Proteomes" id="UP000000267">
    <property type="component" value="Unassembled WGS sequence"/>
</dbReference>
<dbReference type="HOGENOM" id="CLU_006239_0_0_1"/>
<accession>A7TIH5</accession>
<dbReference type="InterPro" id="IPR014752">
    <property type="entry name" value="Arrestin-like_C"/>
</dbReference>
<dbReference type="eggNOG" id="KOG3780">
    <property type="taxonomic scope" value="Eukaryota"/>
</dbReference>
<organism evidence="4">
    <name type="scientific">Vanderwaltozyma polyspora (strain ATCC 22028 / DSM 70294 / BCRC 21397 / CBS 2163 / NBRC 10782 / NRRL Y-8283 / UCD 57-17)</name>
    <name type="common">Kluyveromyces polysporus</name>
    <dbReference type="NCBI Taxonomy" id="436907"/>
    <lineage>
        <taxon>Eukaryota</taxon>
        <taxon>Fungi</taxon>
        <taxon>Dikarya</taxon>
        <taxon>Ascomycota</taxon>
        <taxon>Saccharomycotina</taxon>
        <taxon>Saccharomycetes</taxon>
        <taxon>Saccharomycetales</taxon>
        <taxon>Saccharomycetaceae</taxon>
        <taxon>Vanderwaltozyma</taxon>
    </lineage>
</organism>
<feature type="compositionally biased region" description="Low complexity" evidence="1">
    <location>
        <begin position="870"/>
        <end position="886"/>
    </location>
</feature>
<dbReference type="InParanoid" id="A7TIH5"/>
<dbReference type="PhylomeDB" id="A7TIH5"/>
<sequence>MTSLNSRNGSHSSLALTQSNHSYRNQRRSSTFKHAISSILGNSSATTTTTISSPTRNVSTSSTDHKPVHHSNNHRHKKHNTDIRRNSMYHSSNPLSLQEQRRHSTTSVIVKQPAVSHSAHNTSPRNSNLHTHDDDSILNSFNNYSMSNNPNSTRLSHSNKSTSAKSYLTNYLLEKGFVGQKLLFFNDDFKLSVATTGENVFLPTVSESTDEYLERLNGFRNENDDGHFPASLTRTNETDFSLDESVNTEYSTGSSTESNSNSNMTKNRATSFEITDKMTPHGIALVLSVDKPTTLKDFHVQLCSRYRVYWNEGVPPTKTFKEEIYNGGKINWLLTSKNYDLFVPSNVTSKDKISENINAERSLKLLRNYPPSKRKYIESAQTRSKLLGKVQNSKTRMLQPGDYVFILPVVFPNNIPESLYFPSARVGYRLCIASKYLGSSNASQEGSSQAPNQQVYVGQNRDSADSLQSSAQTSHTQKTFSNSLFKKVKGSLRMPNDHERPKTNDSRDIYVEYPINVVRMPPQISVSTANKSIYINRVWANALAYEISIGQKFISLNSKVPVKIKLTPMSKHLRVERVRVSIVEKITLVSKNHEYEFDQTDILARDPYNPYYQDFQTKRRKERTLALLEVRTKEKGGRALREEIVDNAFEGNLLSYDTIKDQSRPSKTVGITESISIESKLEFPKYDDLDKKSAKTLAPYGVDHYNTDSTIEEEQTIQPPTSRRGSVLGFFSSKSNSVQSPKKPEQPQVAPNPRLNVTTFRTNAENQVKSHTKLYEAKRGIYLDSLNCSNVSCKHKLEVMFRISKKDDNESIKARNYEVLIDIPIYVVSELCNSENMDLPTYEMASVEPRTKSESAMDFPPSFEEVFSVPGSPMDSPMGSPMGSPSLRASHHTDDSLIQNLSLGTDISSTSNRSRDVEWRDSGDYSARSTSNSAQNINNSNFSNLDGLLSTSPRNSSNPFSVDPNVPFCTMDQKEAHVALFKEGYSMTPNNTIGDTSRDDMEMHEVEGPGLQRLYTTSDPPTYDDVISQ</sequence>
<feature type="region of interest" description="Disordered" evidence="1">
    <location>
        <begin position="1"/>
        <end position="30"/>
    </location>
</feature>
<feature type="compositionally biased region" description="Polar residues" evidence="1">
    <location>
        <begin position="118"/>
        <end position="129"/>
    </location>
</feature>
<feature type="region of interest" description="Disordered" evidence="1">
    <location>
        <begin position="1010"/>
        <end position="1029"/>
    </location>
</feature>
<reference evidence="3 4" key="1">
    <citation type="journal article" date="2007" name="Proc. Natl. Acad. Sci. U.S.A.">
        <title>Independent sorting-out of thousands of duplicated gene pairs in two yeast species descended from a whole-genome duplication.</title>
        <authorList>
            <person name="Scannell D.R."/>
            <person name="Frank A.C."/>
            <person name="Conant G.C."/>
            <person name="Byrne K.P."/>
            <person name="Woolfit M."/>
            <person name="Wolfe K.H."/>
        </authorList>
    </citation>
    <scope>NUCLEOTIDE SEQUENCE [LARGE SCALE GENOMIC DNA]</scope>
    <source>
        <strain evidence="4">ATCC 22028 / DSM 70294 / BCRC 21397 / CBS 2163 / NBRC 10782 / NRRL Y-8283 / UCD 57-17</strain>
    </source>
</reference>
<dbReference type="KEGG" id="vpo:Kpol_1010p28"/>
<dbReference type="Gene3D" id="2.60.40.640">
    <property type="match status" value="1"/>
</dbReference>
<feature type="compositionally biased region" description="Polar residues" evidence="1">
    <location>
        <begin position="1"/>
        <end position="23"/>
    </location>
</feature>
<keyword evidence="4" id="KW-1185">Reference proteome</keyword>
<feature type="compositionally biased region" description="Basic and acidic residues" evidence="1">
    <location>
        <begin position="913"/>
        <end position="923"/>
    </location>
</feature>
<dbReference type="EMBL" id="DS480396">
    <property type="protein sequence ID" value="EDO17913.1"/>
    <property type="molecule type" value="Genomic_DNA"/>
</dbReference>
<evidence type="ECO:0000256" key="1">
    <source>
        <dbReference type="SAM" id="MobiDB-lite"/>
    </source>
</evidence>
<dbReference type="AlphaFoldDB" id="A7TIH5"/>
<feature type="compositionally biased region" description="Polar residues" evidence="1">
    <location>
        <begin position="88"/>
        <end position="98"/>
    </location>
</feature>
<dbReference type="RefSeq" id="XP_001645771.1">
    <property type="nucleotide sequence ID" value="XM_001645721.1"/>
</dbReference>
<feature type="compositionally biased region" description="Polar residues" evidence="1">
    <location>
        <begin position="896"/>
        <end position="912"/>
    </location>
</feature>
<feature type="region of interest" description="Disordered" evidence="1">
    <location>
        <begin position="870"/>
        <end position="960"/>
    </location>
</feature>
<protein>
    <recommendedName>
        <fullName evidence="2">Arrestin C-terminal-like domain-containing protein</fullName>
    </recommendedName>
</protein>
<gene>
    <name evidence="3" type="ORF">Kpol_1010p28</name>
</gene>
<dbReference type="GO" id="GO:0030674">
    <property type="term" value="F:protein-macromolecule adaptor activity"/>
    <property type="evidence" value="ECO:0007669"/>
    <property type="project" value="TreeGrafter"/>
</dbReference>
<dbReference type="InterPro" id="IPR011022">
    <property type="entry name" value="Arrestin_C-like"/>
</dbReference>
<feature type="compositionally biased region" description="Basic residues" evidence="1">
    <location>
        <begin position="67"/>
        <end position="79"/>
    </location>
</feature>
<name>A7TIH5_VANPO</name>
<evidence type="ECO:0000313" key="3">
    <source>
        <dbReference type="EMBL" id="EDO17913.1"/>
    </source>
</evidence>
<dbReference type="GO" id="GO:0031625">
    <property type="term" value="F:ubiquitin protein ligase binding"/>
    <property type="evidence" value="ECO:0007669"/>
    <property type="project" value="TreeGrafter"/>
</dbReference>
<dbReference type="PANTHER" id="PTHR11188:SF168">
    <property type="entry name" value="PROTEIN ECM21-RELATED"/>
    <property type="match status" value="1"/>
</dbReference>